<gene>
    <name evidence="1" type="ORF">RI543_005078</name>
</gene>
<proteinExistence type="predicted"/>
<sequence length="64" mass="7803">MENSLYSTHGKRYLRQFPENYEKYSVPNNTKLFSRKQDRFKNNLHVLYAELGDKLPGMQWDYIE</sequence>
<evidence type="ECO:0000313" key="2">
    <source>
        <dbReference type="Proteomes" id="UP001306508"/>
    </source>
</evidence>
<dbReference type="EMBL" id="JAWIZZ010000073">
    <property type="protein sequence ID" value="KAK5773561.1"/>
    <property type="molecule type" value="Genomic_DNA"/>
</dbReference>
<dbReference type="Proteomes" id="UP001306508">
    <property type="component" value="Unassembled WGS sequence"/>
</dbReference>
<accession>A0AAN8A6A8</accession>
<comment type="caution">
    <text evidence="1">The sequence shown here is derived from an EMBL/GenBank/DDBJ whole genome shotgun (WGS) entry which is preliminary data.</text>
</comment>
<keyword evidence="2" id="KW-1185">Reference proteome</keyword>
<protein>
    <submittedName>
        <fullName evidence="1">Uncharacterized protein</fullName>
    </submittedName>
</protein>
<organism evidence="1 2">
    <name type="scientific">Arxiozyma heterogenica</name>
    <dbReference type="NCBI Taxonomy" id="278026"/>
    <lineage>
        <taxon>Eukaryota</taxon>
        <taxon>Fungi</taxon>
        <taxon>Dikarya</taxon>
        <taxon>Ascomycota</taxon>
        <taxon>Saccharomycotina</taxon>
        <taxon>Saccharomycetes</taxon>
        <taxon>Saccharomycetales</taxon>
        <taxon>Saccharomycetaceae</taxon>
        <taxon>Arxiozyma</taxon>
    </lineage>
</organism>
<name>A0AAN8A6A8_9SACH</name>
<evidence type="ECO:0000313" key="1">
    <source>
        <dbReference type="EMBL" id="KAK5773561.1"/>
    </source>
</evidence>
<dbReference type="AlphaFoldDB" id="A0AAN8A6A8"/>
<reference evidence="2" key="1">
    <citation type="submission" date="2023-07" db="EMBL/GenBank/DDBJ databases">
        <title>A draft genome of Kazachstania heterogenica Y-27499.</title>
        <authorList>
            <person name="Donic C."/>
            <person name="Kralova J.S."/>
            <person name="Fidel L."/>
            <person name="Ben-Dor S."/>
            <person name="Jung S."/>
        </authorList>
    </citation>
    <scope>NUCLEOTIDE SEQUENCE [LARGE SCALE GENOMIC DNA]</scope>
    <source>
        <strain evidence="2">Y27499</strain>
    </source>
</reference>